<feature type="domain" description="1,3-beta-glucan synthase component FKS1-like" evidence="12">
    <location>
        <begin position="190"/>
        <end position="288"/>
    </location>
</feature>
<dbReference type="Pfam" id="PF02364">
    <property type="entry name" value="Glucan_synthase"/>
    <property type="match status" value="2"/>
</dbReference>
<dbReference type="EC" id="2.4.1.34" evidence="3"/>
<dbReference type="SMART" id="SM01205">
    <property type="entry name" value="FKS1_dom1"/>
    <property type="match status" value="1"/>
</dbReference>
<keyword evidence="6 11" id="KW-0812">Transmembrane</keyword>
<evidence type="ECO:0000256" key="7">
    <source>
        <dbReference type="ARBA" id="ARBA00022989"/>
    </source>
</evidence>
<dbReference type="EMBL" id="JNBR01001935">
    <property type="protein sequence ID" value="OQR84104.1"/>
    <property type="molecule type" value="Genomic_DNA"/>
</dbReference>
<evidence type="ECO:0000313" key="14">
    <source>
        <dbReference type="Proteomes" id="UP000243579"/>
    </source>
</evidence>
<keyword evidence="7 11" id="KW-1133">Transmembrane helix</keyword>
<dbReference type="GO" id="GO:0005886">
    <property type="term" value="C:plasma membrane"/>
    <property type="evidence" value="ECO:0007669"/>
    <property type="project" value="TreeGrafter"/>
</dbReference>
<dbReference type="STRING" id="1202772.A0A1V9YEC2"/>
<keyword evidence="5" id="KW-0808">Transferase</keyword>
<keyword evidence="8 11" id="KW-0472">Membrane</keyword>
<dbReference type="GO" id="GO:0006075">
    <property type="term" value="P:(1-&gt;3)-beta-D-glucan biosynthetic process"/>
    <property type="evidence" value="ECO:0007669"/>
    <property type="project" value="InterPro"/>
</dbReference>
<feature type="transmembrane region" description="Helical" evidence="11">
    <location>
        <begin position="1809"/>
        <end position="1832"/>
    </location>
</feature>
<feature type="transmembrane region" description="Helical" evidence="11">
    <location>
        <begin position="1567"/>
        <end position="1585"/>
    </location>
</feature>
<dbReference type="InterPro" id="IPR026899">
    <property type="entry name" value="FKS1-like_dom1"/>
</dbReference>
<dbReference type="InterPro" id="IPR003440">
    <property type="entry name" value="Glyco_trans_48_dom"/>
</dbReference>
<keyword evidence="4" id="KW-0328">Glycosyltransferase</keyword>
<evidence type="ECO:0000256" key="1">
    <source>
        <dbReference type="ARBA" id="ARBA00004141"/>
    </source>
</evidence>
<evidence type="ECO:0000259" key="12">
    <source>
        <dbReference type="SMART" id="SM01205"/>
    </source>
</evidence>
<evidence type="ECO:0000256" key="2">
    <source>
        <dbReference type="ARBA" id="ARBA00009040"/>
    </source>
</evidence>
<feature type="transmembrane region" description="Helical" evidence="11">
    <location>
        <begin position="630"/>
        <end position="649"/>
    </location>
</feature>
<protein>
    <recommendedName>
        <fullName evidence="3">1,3-beta-glucan synthase</fullName>
        <ecNumber evidence="3">2.4.1.34</ecNumber>
    </recommendedName>
</protein>
<reference evidence="13 14" key="1">
    <citation type="journal article" date="2014" name="Genome Biol. Evol.">
        <title>The secreted proteins of Achlya hypogyna and Thraustotheca clavata identify the ancestral oomycete secretome and reveal gene acquisitions by horizontal gene transfer.</title>
        <authorList>
            <person name="Misner I."/>
            <person name="Blouin N."/>
            <person name="Leonard G."/>
            <person name="Richards T.A."/>
            <person name="Lane C.E."/>
        </authorList>
    </citation>
    <scope>NUCLEOTIDE SEQUENCE [LARGE SCALE GENOMIC DNA]</scope>
    <source>
        <strain evidence="13 14">ATCC 48635</strain>
    </source>
</reference>
<dbReference type="PANTHER" id="PTHR12741:SF48">
    <property type="entry name" value="1,3-BETA-GLUCAN SYNTHASE COMPONENT FKS1-RELATED"/>
    <property type="match status" value="1"/>
</dbReference>
<proteinExistence type="inferred from homology"/>
<keyword evidence="14" id="KW-1185">Reference proteome</keyword>
<evidence type="ECO:0000256" key="8">
    <source>
        <dbReference type="ARBA" id="ARBA00023136"/>
    </source>
</evidence>
<dbReference type="GO" id="GO:0003843">
    <property type="term" value="F:1,3-beta-D-glucan synthase activity"/>
    <property type="evidence" value="ECO:0007669"/>
    <property type="project" value="UniProtKB-EC"/>
</dbReference>
<comment type="similarity">
    <text evidence="2">Belongs to the glycosyltransferase 48 family.</text>
</comment>
<feature type="transmembrane region" description="Helical" evidence="11">
    <location>
        <begin position="655"/>
        <end position="674"/>
    </location>
</feature>
<evidence type="ECO:0000256" key="10">
    <source>
        <dbReference type="SAM" id="MobiDB-lite"/>
    </source>
</evidence>
<feature type="region of interest" description="Disordered" evidence="10">
    <location>
        <begin position="701"/>
        <end position="725"/>
    </location>
</feature>
<comment type="catalytic activity">
    <reaction evidence="9">
        <text>[(1-&gt;3)-beta-D-glucosyl](n) + UDP-alpha-D-glucose = [(1-&gt;3)-beta-D-glucosyl](n+1) + UDP + H(+)</text>
        <dbReference type="Rhea" id="RHEA:21476"/>
        <dbReference type="Rhea" id="RHEA-COMP:11146"/>
        <dbReference type="Rhea" id="RHEA-COMP:14303"/>
        <dbReference type="ChEBI" id="CHEBI:15378"/>
        <dbReference type="ChEBI" id="CHEBI:37671"/>
        <dbReference type="ChEBI" id="CHEBI:58223"/>
        <dbReference type="ChEBI" id="CHEBI:58885"/>
        <dbReference type="EC" id="2.4.1.34"/>
    </reaction>
</comment>
<sequence>MDGVGRQRQLHDDGVASLREGVAAQARGNAVAAEAFFARARTAFEEALNLTYARPEDKHAAAVLDAKMMQYLRMLAAPAEVARGTHSDVNILDMRQLPPRFATIQAAFSSVPGFEGRDIFDALADAFGFQASNVANQKEHVTLLLANFVALASTPEAPATVEAAMPKFHGRLLANYTKWCAFVGEKPRSVAPLADVALFFLMWGEASNFRQTPELLCWLFHHLVGDVHKTADAPFLDAIVTPMYLELAKEGDKKTPLGNRAPHTEVRNYDDFNEFFWTKKCLKYTPVTIAEAFGSTDKKGRPNVVAKTFLERRSWLRALVSFRRIFLTNVLLFLATLCFALNMVFLCPDNPIMYGSALLPQASVLGKAYGSRAAVRANDEENDNYVVSAVSGVQENCNVPKLSTCLGISLVTSGTFKTLPNDFKDLLATVPFTHCLDLTVGRCTCYLDLLDHCFSQKGESAVLTTDEDSGLVTKTKVKYDNAGCLPNWRKAATEVLMKNGPGRLNCAACQWSLSTCVSALPTFAGQLLDFGRPDMGPLLFLASGGCVGLLFVWQVLNGLMSRIGLGYVGRSLFVPWRVQCRTTCFWSVLFVSKMLFDYRFMVKSLVETTLFIYLSDPTEYLKVSAFMLQVPIYNVLYILFLWAPAFLVFMYDAQIFYAIFSVFYGSIAGFNLKIGELRSFAVLRAAFGSIPKVFNRKMVPNLLEPPKDKSKKKAKKGPAEPDAPPERRFKAIAYDAGASPLTVTTNAYSALLEQDTLSDRTTEVLSLDDLPLDGQVGRQSSLSSTSSGSALDAVFGLTGAAYERTIPFAMAWNRCLESMREADVISNRELQVLSYLIDAQRLYTPVFLTAGKLDESINIVLECSAVYAKLEKDKKKTKALDKVQAAMLARLVKDPLRLQAIFGSYMFTSKVLKLLLGDRHAELHSVFAFIEETVLTTNVLKGLVLSELHALRVACARVMHTLQTTAAKAKTAEDPAVAVDRGLHALSEQLLTLLALFKKVLRRQEPLAEALAAVPTKADGFFAGDGKYAAAQVRGVLEDDAAMDIVSRAHQLLTVDNVDAEPRSEEGQRRLRFFANSLFMAMPDAKPVEQMHSFSIATPYFNEIVLFSLDELTAENDDKIRLLYYLQTIHPVEWDAFLERIGAVDTADALAKAPIDVQLWASYRGQTLARTVRGMMYHEEAIRFLAWLEVGENAPMHGAGCRCTRCAYLAEMVALKFSYVCTCQIYGQQKAAGAPQARDIDVLLRKHSGLRVAYVDKAATGAYFSVLLRAVGDLVVEVYRVQLPGNPILGEGKPENQNHAVIFSRGEFVQCIDMNQDGYFEECLKMPNLLATVDDAAHSPKTPVTIIGFREYVFTGGVSNLANFMQIQELSFVSLGQRMLALFHVRQHYGHPDVFDKLFAMGTGGTAKSSKGINLSEDIFAGFNSTLRGGKVTHEEFIQVGKGRDVGMQQLALFEAKLSSGAGECVTSRDAMRMASRLSFFRLQSWFYGNLGWYFTQTMTVFAIYAFIYGKMYFCLSGLDAFFLQTGRMGISGVLNTSWALQFGFLLVVPVIAVIGVERGFRHGVHYLLWNVLTLGPLFFTFQMGNRMHYFDRTLIHGGAKYRATGRGFTIKHEKFAELYRFYAFSHFYRGVELVGLLLIWSAYGTFSWCNCEWTLDVDFYKSVQPQAAEWTARCFANHYQECVAPTEQSYGIMSYSLWLVAATWLWSPFIFNPSGLDWDKVIEDYRDWQHWLATKNDSSQSWLGWWTAEVSALEASTPFSRLVFVVRKSRFFFLALGIYLHLMYRLAYADQHKVVATDAATAGSLAVLTPYIILGALFVVILLLACGGYAASRLTKKWNKSFKQKRLRRLKFHLSLLSLFGFVVALLYLNLADVLEALVVIVVAAYFFLQVMLARLKYSHVIIESMAGGFDVAIGWIVFGPVLFIAMFMPFLAAFQQRVMFNSAFTSGLEVSKLLANDANNTKKKRSD</sequence>
<evidence type="ECO:0000313" key="13">
    <source>
        <dbReference type="EMBL" id="OQR84104.1"/>
    </source>
</evidence>
<evidence type="ECO:0000256" key="5">
    <source>
        <dbReference type="ARBA" id="ARBA00022679"/>
    </source>
</evidence>
<feature type="transmembrane region" description="Helical" evidence="11">
    <location>
        <begin position="1534"/>
        <end position="1555"/>
    </location>
</feature>
<feature type="transmembrane region" description="Helical" evidence="11">
    <location>
        <begin position="1878"/>
        <end position="1897"/>
    </location>
</feature>
<evidence type="ECO:0000256" key="11">
    <source>
        <dbReference type="SAM" id="Phobius"/>
    </source>
</evidence>
<evidence type="ECO:0000256" key="3">
    <source>
        <dbReference type="ARBA" id="ARBA00012589"/>
    </source>
</evidence>
<evidence type="ECO:0000256" key="6">
    <source>
        <dbReference type="ARBA" id="ARBA00022692"/>
    </source>
</evidence>
<feature type="transmembrane region" description="Helical" evidence="11">
    <location>
        <begin position="538"/>
        <end position="556"/>
    </location>
</feature>
<gene>
    <name evidence="13" type="ORF">ACHHYP_13890</name>
</gene>
<feature type="transmembrane region" description="Helical" evidence="11">
    <location>
        <begin position="1772"/>
        <end position="1789"/>
    </location>
</feature>
<comment type="subcellular location">
    <subcellularLocation>
        <location evidence="1">Membrane</location>
        <topology evidence="1">Multi-pass membrane protein</topology>
    </subcellularLocation>
</comment>
<dbReference type="OrthoDB" id="1880850at2759"/>
<evidence type="ECO:0000256" key="4">
    <source>
        <dbReference type="ARBA" id="ARBA00022676"/>
    </source>
</evidence>
<comment type="caution">
    <text evidence="13">The sequence shown here is derived from an EMBL/GenBank/DDBJ whole genome shotgun (WGS) entry which is preliminary data.</text>
</comment>
<organism evidence="13 14">
    <name type="scientific">Achlya hypogyna</name>
    <name type="common">Oomycete</name>
    <name type="synonym">Protoachlya hypogyna</name>
    <dbReference type="NCBI Taxonomy" id="1202772"/>
    <lineage>
        <taxon>Eukaryota</taxon>
        <taxon>Sar</taxon>
        <taxon>Stramenopiles</taxon>
        <taxon>Oomycota</taxon>
        <taxon>Saprolegniomycetes</taxon>
        <taxon>Saprolegniales</taxon>
        <taxon>Achlyaceae</taxon>
        <taxon>Achlya</taxon>
    </lineage>
</organism>
<dbReference type="GO" id="GO:0000148">
    <property type="term" value="C:1,3-beta-D-glucan synthase complex"/>
    <property type="evidence" value="ECO:0007669"/>
    <property type="project" value="InterPro"/>
</dbReference>
<name>A0A1V9YEC2_ACHHY</name>
<dbReference type="Proteomes" id="UP000243579">
    <property type="component" value="Unassembled WGS sequence"/>
</dbReference>
<dbReference type="PANTHER" id="PTHR12741">
    <property type="entry name" value="LYST-INTERACTING PROTEIN LIP5 DOPAMINE RESPONSIVE PROTEIN DRG-1"/>
    <property type="match status" value="1"/>
</dbReference>
<dbReference type="Pfam" id="PF14288">
    <property type="entry name" value="FKS1_dom1"/>
    <property type="match status" value="1"/>
</dbReference>
<accession>A0A1V9YEC2</accession>
<feature type="transmembrane region" description="Helical" evidence="11">
    <location>
        <begin position="1909"/>
        <end position="1934"/>
    </location>
</feature>
<feature type="transmembrane region" description="Helical" evidence="11">
    <location>
        <begin position="1853"/>
        <end position="1872"/>
    </location>
</feature>
<evidence type="ECO:0000256" key="9">
    <source>
        <dbReference type="ARBA" id="ARBA00047777"/>
    </source>
</evidence>
<feature type="transmembrane region" description="Helical" evidence="11">
    <location>
        <begin position="325"/>
        <end position="346"/>
    </location>
</feature>